<dbReference type="RefSeq" id="WP_270662792.1">
    <property type="nucleotide sequence ID" value="NZ_CP170812.1"/>
</dbReference>
<dbReference type="GO" id="GO:0004725">
    <property type="term" value="F:protein tyrosine phosphatase activity"/>
    <property type="evidence" value="ECO:0007669"/>
    <property type="project" value="UniProtKB-EC"/>
</dbReference>
<evidence type="ECO:0000256" key="2">
    <source>
        <dbReference type="ARBA" id="ARBA00013064"/>
    </source>
</evidence>
<dbReference type="Proteomes" id="UP000733372">
    <property type="component" value="Unassembled WGS sequence"/>
</dbReference>
<evidence type="ECO:0000256" key="5">
    <source>
        <dbReference type="ARBA" id="ARBA00051722"/>
    </source>
</evidence>
<protein>
    <recommendedName>
        <fullName evidence="2">protein-tyrosine-phosphatase</fullName>
        <ecNumber evidence="2">3.1.3.48</ecNumber>
    </recommendedName>
</protein>
<dbReference type="PANTHER" id="PTHR39181">
    <property type="entry name" value="TYROSINE-PROTEIN PHOSPHATASE YWQE"/>
    <property type="match status" value="1"/>
</dbReference>
<dbReference type="PANTHER" id="PTHR39181:SF1">
    <property type="entry name" value="TYROSINE-PROTEIN PHOSPHATASE YWQE"/>
    <property type="match status" value="1"/>
</dbReference>
<dbReference type="AlphaFoldDB" id="A0A943IS61"/>
<keyword evidence="3" id="KW-0378">Hydrolase</keyword>
<gene>
    <name evidence="6" type="ORF">KHW66_06390</name>
</gene>
<dbReference type="GO" id="GO:0030145">
    <property type="term" value="F:manganese ion binding"/>
    <property type="evidence" value="ECO:0007669"/>
    <property type="project" value="InterPro"/>
</dbReference>
<name>A0A943IS61_9FIRM</name>
<sequence>MRKMNAGGLVEMHAHILPGMDDGSKSVEMSIEMLHRLAEMGVAKVCATSHYYAGQNSVTMYLERRAMALEQLREAVGAQDDLPCILPAAEVAYFRGVEEHHPERLCIENTRTLMLEMPFSEWTDQQTEAVTVLALDLHFNVVLVHPERFCFSSNNRRRLKELASLPIALQVNADTLLHWRSRKQGLELLELTSTPLLGSDCHNTTSRPPNLKGGREMVLRKLGEKFLDRMDENARMLTVPHLVTE</sequence>
<comment type="similarity">
    <text evidence="1">Belongs to the metallo-dependent hydrolases superfamily. CpsB/CapC family.</text>
</comment>
<dbReference type="InterPro" id="IPR016195">
    <property type="entry name" value="Pol/histidinol_Pase-like"/>
</dbReference>
<evidence type="ECO:0000313" key="6">
    <source>
        <dbReference type="EMBL" id="MBS5687662.1"/>
    </source>
</evidence>
<reference evidence="6" key="1">
    <citation type="submission" date="2021-02" db="EMBL/GenBank/DDBJ databases">
        <title>Infant gut strain persistence is associated with maternal origin, phylogeny, and functional potential including surface adhesion and iron acquisition.</title>
        <authorList>
            <person name="Lou Y.C."/>
        </authorList>
    </citation>
    <scope>NUCLEOTIDE SEQUENCE</scope>
    <source>
        <strain evidence="6">L3_101_367G1_dasL3_101_367G1_metabat.metabat.26</strain>
    </source>
</reference>
<dbReference type="Pfam" id="PF19567">
    <property type="entry name" value="CpsB_CapC"/>
    <property type="match status" value="1"/>
</dbReference>
<organism evidence="6 7">
    <name type="scientific">Faecalibacterium prausnitzii</name>
    <dbReference type="NCBI Taxonomy" id="853"/>
    <lineage>
        <taxon>Bacteria</taxon>
        <taxon>Bacillati</taxon>
        <taxon>Bacillota</taxon>
        <taxon>Clostridia</taxon>
        <taxon>Eubacteriales</taxon>
        <taxon>Oscillospiraceae</taxon>
        <taxon>Faecalibacterium</taxon>
    </lineage>
</organism>
<evidence type="ECO:0000313" key="7">
    <source>
        <dbReference type="Proteomes" id="UP000733372"/>
    </source>
</evidence>
<dbReference type="SUPFAM" id="SSF89550">
    <property type="entry name" value="PHP domain-like"/>
    <property type="match status" value="1"/>
</dbReference>
<accession>A0A943IS61</accession>
<dbReference type="EC" id="3.1.3.48" evidence="2"/>
<comment type="caution">
    <text evidence="6">The sequence shown here is derived from an EMBL/GenBank/DDBJ whole genome shotgun (WGS) entry which is preliminary data.</text>
</comment>
<dbReference type="EMBL" id="JAGZAM010000011">
    <property type="protein sequence ID" value="MBS5687662.1"/>
    <property type="molecule type" value="Genomic_DNA"/>
</dbReference>
<comment type="catalytic activity">
    <reaction evidence="5">
        <text>O-phospho-L-tyrosyl-[protein] + H2O = L-tyrosyl-[protein] + phosphate</text>
        <dbReference type="Rhea" id="RHEA:10684"/>
        <dbReference type="Rhea" id="RHEA-COMP:10136"/>
        <dbReference type="Rhea" id="RHEA-COMP:20101"/>
        <dbReference type="ChEBI" id="CHEBI:15377"/>
        <dbReference type="ChEBI" id="CHEBI:43474"/>
        <dbReference type="ChEBI" id="CHEBI:46858"/>
        <dbReference type="ChEBI" id="CHEBI:61978"/>
        <dbReference type="EC" id="3.1.3.48"/>
    </reaction>
</comment>
<evidence type="ECO:0000256" key="1">
    <source>
        <dbReference type="ARBA" id="ARBA00005750"/>
    </source>
</evidence>
<dbReference type="Gene3D" id="3.20.20.140">
    <property type="entry name" value="Metal-dependent hydrolases"/>
    <property type="match status" value="1"/>
</dbReference>
<evidence type="ECO:0000256" key="3">
    <source>
        <dbReference type="ARBA" id="ARBA00022801"/>
    </source>
</evidence>
<evidence type="ECO:0000256" key="4">
    <source>
        <dbReference type="ARBA" id="ARBA00022912"/>
    </source>
</evidence>
<proteinExistence type="inferred from homology"/>
<keyword evidence="4" id="KW-0904">Protein phosphatase</keyword>
<dbReference type="InterPro" id="IPR016667">
    <property type="entry name" value="Caps_polysacc_synth_CpsB/CapC"/>
</dbReference>